<sequence length="350" mass="39760">MTELYPYLIIIGSSILIASGWLLYSYRTQILLSQKLIRLNEELNYDLPDFLRQCWPSLKESGFAGLDWSLDWFGTYVTGSNGNKQGREIEKRFEVQEISLTVRLYVHQRNWENRFISSALADNFFLLVRMNLWVKLGAVKSTFEQTAKMTVFLQHDVKNMAQLMKLTAEQLDNPVPGQEDKLLDSMREVIPAVRDRAEHMLNTLTNKTPDSLEARHQLETLLEQTASMYELPSTISGSATVNLPRNTLQSILDNILGNFSRQANKTSAQQPDVKIQLVSENGYVTVSITDKNGDPCLWPERLFEPFWSEFGTGRGIGLYQARQHAYAVGGSLTAESMANSPLIFVLRLPT</sequence>
<evidence type="ECO:0000313" key="3">
    <source>
        <dbReference type="EMBL" id="PCJ40894.1"/>
    </source>
</evidence>
<dbReference type="EMBL" id="NVWI01000007">
    <property type="protein sequence ID" value="PCJ40894.1"/>
    <property type="molecule type" value="Genomic_DNA"/>
</dbReference>
<keyword evidence="1" id="KW-1133">Transmembrane helix</keyword>
<dbReference type="InterPro" id="IPR036890">
    <property type="entry name" value="HATPase_C_sf"/>
</dbReference>
<evidence type="ECO:0000259" key="2">
    <source>
        <dbReference type="PROSITE" id="PS50109"/>
    </source>
</evidence>
<dbReference type="SUPFAM" id="SSF55874">
    <property type="entry name" value="ATPase domain of HSP90 chaperone/DNA topoisomerase II/histidine kinase"/>
    <property type="match status" value="1"/>
</dbReference>
<dbReference type="InterPro" id="IPR005467">
    <property type="entry name" value="His_kinase_dom"/>
</dbReference>
<organism evidence="3 4">
    <name type="scientific">SAR86 cluster bacterium</name>
    <dbReference type="NCBI Taxonomy" id="2030880"/>
    <lineage>
        <taxon>Bacteria</taxon>
        <taxon>Pseudomonadati</taxon>
        <taxon>Pseudomonadota</taxon>
        <taxon>Gammaproteobacteria</taxon>
        <taxon>SAR86 cluster</taxon>
    </lineage>
</organism>
<comment type="caution">
    <text evidence="3">The sequence shown here is derived from an EMBL/GenBank/DDBJ whole genome shotgun (WGS) entry which is preliminary data.</text>
</comment>
<proteinExistence type="predicted"/>
<keyword evidence="1" id="KW-0472">Membrane</keyword>
<dbReference type="InterPro" id="IPR003594">
    <property type="entry name" value="HATPase_dom"/>
</dbReference>
<name>A0A2A5CAI5_9GAMM</name>
<keyword evidence="1" id="KW-0812">Transmembrane</keyword>
<feature type="domain" description="Histidine kinase" evidence="2">
    <location>
        <begin position="152"/>
        <end position="350"/>
    </location>
</feature>
<dbReference type="AlphaFoldDB" id="A0A2A5CAI5"/>
<feature type="transmembrane region" description="Helical" evidence="1">
    <location>
        <begin position="6"/>
        <end position="26"/>
    </location>
</feature>
<evidence type="ECO:0000256" key="1">
    <source>
        <dbReference type="SAM" id="Phobius"/>
    </source>
</evidence>
<reference evidence="4" key="1">
    <citation type="submission" date="2017-08" db="EMBL/GenBank/DDBJ databases">
        <title>A dynamic microbial community with high functional redundancy inhabits the cold, oxic subseafloor aquifer.</title>
        <authorList>
            <person name="Tully B.J."/>
            <person name="Wheat C.G."/>
            <person name="Glazer B.T."/>
            <person name="Huber J.A."/>
        </authorList>
    </citation>
    <scope>NUCLEOTIDE SEQUENCE [LARGE SCALE GENOMIC DNA]</scope>
</reference>
<dbReference type="PROSITE" id="PS50109">
    <property type="entry name" value="HIS_KIN"/>
    <property type="match status" value="1"/>
</dbReference>
<accession>A0A2A5CAI5</accession>
<evidence type="ECO:0000313" key="4">
    <source>
        <dbReference type="Proteomes" id="UP000228987"/>
    </source>
</evidence>
<dbReference type="Proteomes" id="UP000228987">
    <property type="component" value="Unassembled WGS sequence"/>
</dbReference>
<protein>
    <recommendedName>
        <fullName evidence="2">Histidine kinase domain-containing protein</fullName>
    </recommendedName>
</protein>
<dbReference type="Gene3D" id="3.30.565.10">
    <property type="entry name" value="Histidine kinase-like ATPase, C-terminal domain"/>
    <property type="match status" value="1"/>
</dbReference>
<gene>
    <name evidence="3" type="ORF">COA71_09850</name>
</gene>
<dbReference type="Pfam" id="PF02518">
    <property type="entry name" value="HATPase_c"/>
    <property type="match status" value="1"/>
</dbReference>